<feature type="region of interest" description="Disordered" evidence="2">
    <location>
        <begin position="691"/>
        <end position="712"/>
    </location>
</feature>
<reference evidence="4" key="1">
    <citation type="submission" date="2018-05" db="EMBL/GenBank/DDBJ databases">
        <title>Luteimonas pekinense sp. nov., isolated from human Meibomian gland secretions, Beijing, China.</title>
        <authorList>
            <person name="Wen T."/>
            <person name="Bai H."/>
            <person name="Lv H."/>
        </authorList>
    </citation>
    <scope>NUCLEOTIDE SEQUENCE [LARGE SCALE GENOMIC DNA]</scope>
    <source>
        <strain evidence="4">83-4</strain>
    </source>
</reference>
<accession>A0A344J2Q3</accession>
<dbReference type="KEGG" id="lue:DCD74_00150"/>
<evidence type="ECO:0008006" key="5">
    <source>
        <dbReference type="Google" id="ProtNLM"/>
    </source>
</evidence>
<protein>
    <recommendedName>
        <fullName evidence="5">DUF1631 domain-containing protein</fullName>
    </recommendedName>
</protein>
<feature type="coiled-coil region" evidence="1">
    <location>
        <begin position="514"/>
        <end position="545"/>
    </location>
</feature>
<proteinExistence type="predicted"/>
<dbReference type="Pfam" id="PF07793">
    <property type="entry name" value="DUF1631"/>
    <property type="match status" value="1"/>
</dbReference>
<evidence type="ECO:0000256" key="2">
    <source>
        <dbReference type="SAM" id="MobiDB-lite"/>
    </source>
</evidence>
<gene>
    <name evidence="3" type="ORF">DCD74_00150</name>
</gene>
<name>A0A344J2Q3_9GAMM</name>
<sequence>MAESVIKFTPRQYDSPMQGTSRDIVKLSLAESGLPSRVRDIAARLLLVAEAELGDRIRLMLVQLENQLFAQADKARSPADQSVLLRSVQTIKLHRDAFPPAYFAALESRLATLRRPPPRKPVNTGGKLLSPSSEWRLSESIPEEDLNAAQLQDLAMPLEAASSLPLYLLGQRFGVLAGAPAFAAEQIVLGPRTLVELAGKVSVALFGNHVPALMLQSHFAQQALGDYPHFVEHVNHVLDEAGVLPGLSYVPVRPTRASRTRAPEAKTDAPAATEPPGAPPAADTPPVPADTPAANAAVVSPAATSHAPAAAHRGSHGPMHGGTPANDESGDWFEQPEIQRPLTQAPPPDFRYLQQLLTAQRIAGRMPARPAMPPGVPLERTEVDRFLDEFQADPPSDASSTRSLHGLREDLLQRARAEHGPQAELPREDADTFEVLSILYAEVAREVRAGSSVHGLLERLQLPILRLALRDRGFFDEATHPGRQILNTIAESDATAYGDHGVDPYFEAAMHRAVERIEDDYHGEREVLREVNEELQSQFRQQIKRSQASEKRLVEAAHGRERMAVAKNSAGAALQDLITEYKPVRAIEALLRRAWLDAMTLVALRNGEESAAWRDMLGTTRKILETVNAPGEVQAPELATEIDTAMRRVGYHETESGAIAAHLSRSHSAPRPEEELTATEVTARIKAHARFGRDDEAERAEAKAERAKPSRNAQEEECYQHLRTLPFGCWVDFVQNQQGNAERLRLSWYSTITDKALFVNRRGQRAAEMQMDTLARLMAQGQLKVVERTQLRLFDRAFRSTMELLRSTLRGGRSEDDSAPQAT</sequence>
<dbReference type="EMBL" id="CP029556">
    <property type="protein sequence ID" value="AXA83313.1"/>
    <property type="molecule type" value="Genomic_DNA"/>
</dbReference>
<feature type="compositionally biased region" description="Pro residues" evidence="2">
    <location>
        <begin position="276"/>
        <end position="289"/>
    </location>
</feature>
<dbReference type="Proteomes" id="UP000251842">
    <property type="component" value="Chromosome"/>
</dbReference>
<evidence type="ECO:0000256" key="1">
    <source>
        <dbReference type="SAM" id="Coils"/>
    </source>
</evidence>
<feature type="region of interest" description="Disordered" evidence="2">
    <location>
        <begin position="255"/>
        <end position="332"/>
    </location>
</feature>
<organism evidence="3 4">
    <name type="scientific">Solilutibacter oculi</name>
    <dbReference type="NCBI Taxonomy" id="2698682"/>
    <lineage>
        <taxon>Bacteria</taxon>
        <taxon>Pseudomonadati</taxon>
        <taxon>Pseudomonadota</taxon>
        <taxon>Gammaproteobacteria</taxon>
        <taxon>Lysobacterales</taxon>
        <taxon>Lysobacteraceae</taxon>
        <taxon>Solilutibacter</taxon>
    </lineage>
</organism>
<evidence type="ECO:0000313" key="3">
    <source>
        <dbReference type="EMBL" id="AXA83313.1"/>
    </source>
</evidence>
<keyword evidence="1" id="KW-0175">Coiled coil</keyword>
<feature type="compositionally biased region" description="Basic and acidic residues" evidence="2">
    <location>
        <begin position="691"/>
        <end position="708"/>
    </location>
</feature>
<dbReference type="AlphaFoldDB" id="A0A344J2Q3"/>
<dbReference type="OrthoDB" id="6188167at2"/>
<feature type="compositionally biased region" description="Low complexity" evidence="2">
    <location>
        <begin position="290"/>
        <end position="312"/>
    </location>
</feature>
<evidence type="ECO:0000313" key="4">
    <source>
        <dbReference type="Proteomes" id="UP000251842"/>
    </source>
</evidence>
<dbReference type="InterPro" id="IPR012434">
    <property type="entry name" value="DUF1631"/>
</dbReference>
<keyword evidence="4" id="KW-1185">Reference proteome</keyword>